<dbReference type="GO" id="GO:0006412">
    <property type="term" value="P:translation"/>
    <property type="evidence" value="ECO:0007669"/>
    <property type="project" value="InterPro"/>
</dbReference>
<dbReference type="InterPro" id="IPR020929">
    <property type="entry name" value="Ribosomal_uL5_CS"/>
</dbReference>
<dbReference type="InterPro" id="IPR020930">
    <property type="entry name" value="Ribosomal_uL5_bac-type"/>
</dbReference>
<proteinExistence type="inferred from homology"/>
<evidence type="ECO:0008006" key="7">
    <source>
        <dbReference type="Google" id="ProtNLM"/>
    </source>
</evidence>
<dbReference type="EMBL" id="BARS01044692">
    <property type="protein sequence ID" value="GAG38925.1"/>
    <property type="molecule type" value="Genomic_DNA"/>
</dbReference>
<evidence type="ECO:0000259" key="5">
    <source>
        <dbReference type="Pfam" id="PF00673"/>
    </source>
</evidence>
<evidence type="ECO:0000256" key="2">
    <source>
        <dbReference type="ARBA" id="ARBA00022980"/>
    </source>
</evidence>
<dbReference type="AlphaFoldDB" id="X0X7B4"/>
<dbReference type="GO" id="GO:0005840">
    <property type="term" value="C:ribosome"/>
    <property type="evidence" value="ECO:0007669"/>
    <property type="project" value="UniProtKB-KW"/>
</dbReference>
<dbReference type="Pfam" id="PF00281">
    <property type="entry name" value="Ribosomal_L5"/>
    <property type="match status" value="1"/>
</dbReference>
<dbReference type="PANTHER" id="PTHR11994">
    <property type="entry name" value="60S RIBOSOMAL PROTEIN L11-RELATED"/>
    <property type="match status" value="1"/>
</dbReference>
<dbReference type="InterPro" id="IPR031310">
    <property type="entry name" value="Ribosomal_uL5_N"/>
</dbReference>
<evidence type="ECO:0000259" key="4">
    <source>
        <dbReference type="Pfam" id="PF00281"/>
    </source>
</evidence>
<feature type="domain" description="Large ribosomal subunit protein uL5 N-terminal" evidence="4">
    <location>
        <begin position="1"/>
        <end position="30"/>
    </location>
</feature>
<evidence type="ECO:0000313" key="6">
    <source>
        <dbReference type="EMBL" id="GAG38925.1"/>
    </source>
</evidence>
<feature type="non-terminal residue" evidence="6">
    <location>
        <position position="1"/>
    </location>
</feature>
<name>X0X7B4_9ZZZZ</name>
<dbReference type="GO" id="GO:0003735">
    <property type="term" value="F:structural constituent of ribosome"/>
    <property type="evidence" value="ECO:0007669"/>
    <property type="project" value="InterPro"/>
</dbReference>
<dbReference type="InterPro" id="IPR031309">
    <property type="entry name" value="Ribosomal_uL5_C"/>
</dbReference>
<dbReference type="Gene3D" id="3.30.1440.10">
    <property type="match status" value="1"/>
</dbReference>
<dbReference type="Pfam" id="PF00673">
    <property type="entry name" value="Ribosomal_L5_C"/>
    <property type="match status" value="1"/>
</dbReference>
<gene>
    <name evidence="6" type="ORF">S01H1_67476</name>
</gene>
<dbReference type="InterPro" id="IPR002132">
    <property type="entry name" value="Ribosomal_uL5"/>
</dbReference>
<comment type="caution">
    <text evidence="6">The sequence shown here is derived from an EMBL/GenBank/DDBJ whole genome shotgun (WGS) entry which is preliminary data.</text>
</comment>
<comment type="similarity">
    <text evidence="1">Belongs to the universal ribosomal protein uL5 family.</text>
</comment>
<evidence type="ECO:0000256" key="1">
    <source>
        <dbReference type="ARBA" id="ARBA00008553"/>
    </source>
</evidence>
<feature type="domain" description="Large ribosomal subunit protein uL5 C-terminal" evidence="5">
    <location>
        <begin position="35"/>
        <end position="128"/>
    </location>
</feature>
<organism evidence="6">
    <name type="scientific">marine sediment metagenome</name>
    <dbReference type="NCBI Taxonomy" id="412755"/>
    <lineage>
        <taxon>unclassified sequences</taxon>
        <taxon>metagenomes</taxon>
        <taxon>ecological metagenomes</taxon>
    </lineage>
</organism>
<dbReference type="FunFam" id="3.30.1440.10:FF:000001">
    <property type="entry name" value="50S ribosomal protein L5"/>
    <property type="match status" value="1"/>
</dbReference>
<protein>
    <recommendedName>
        <fullName evidence="7">Ribosomal protein L5 C-terminal domain-containing protein</fullName>
    </recommendedName>
</protein>
<dbReference type="PROSITE" id="PS00358">
    <property type="entry name" value="RIBOSOMAL_L5"/>
    <property type="match status" value="1"/>
</dbReference>
<dbReference type="NCBIfam" id="NF000585">
    <property type="entry name" value="PRK00010.1"/>
    <property type="match status" value="1"/>
</dbReference>
<keyword evidence="2" id="KW-0689">Ribosomal protein</keyword>
<keyword evidence="3" id="KW-0687">Ribonucleoprotein</keyword>
<dbReference type="GO" id="GO:1990904">
    <property type="term" value="C:ribonucleoprotein complex"/>
    <property type="evidence" value="ECO:0007669"/>
    <property type="project" value="UniProtKB-KW"/>
</dbReference>
<evidence type="ECO:0000256" key="3">
    <source>
        <dbReference type="ARBA" id="ARBA00023274"/>
    </source>
</evidence>
<accession>X0X7B4</accession>
<dbReference type="InterPro" id="IPR022803">
    <property type="entry name" value="Ribosomal_uL5_dom_sf"/>
</dbReference>
<dbReference type="SUPFAM" id="SSF55282">
    <property type="entry name" value="RL5-like"/>
    <property type="match status" value="1"/>
</dbReference>
<sequence length="130" mass="14661">LEAASKELAQITGQHVVITKAKKAISNFKIQKGSPVGCKVTLRKAKMYEFLDRLINVALPSLRDFRGLSERSFDKNGNYSFGLNEQTVFPEIEYDKVSKVYGMDITIVTNADSRDEAYQLLRLVGIPFKK</sequence>
<reference evidence="6" key="1">
    <citation type="journal article" date="2014" name="Front. Microbiol.">
        <title>High frequency of phylogenetically diverse reductive dehalogenase-homologous genes in deep subseafloor sedimentary metagenomes.</title>
        <authorList>
            <person name="Kawai M."/>
            <person name="Futagami T."/>
            <person name="Toyoda A."/>
            <person name="Takaki Y."/>
            <person name="Nishi S."/>
            <person name="Hori S."/>
            <person name="Arai W."/>
            <person name="Tsubouchi T."/>
            <person name="Morono Y."/>
            <person name="Uchiyama I."/>
            <person name="Ito T."/>
            <person name="Fujiyama A."/>
            <person name="Inagaki F."/>
            <person name="Takami H."/>
        </authorList>
    </citation>
    <scope>NUCLEOTIDE SEQUENCE</scope>
    <source>
        <strain evidence="6">Expedition CK06-06</strain>
    </source>
</reference>